<protein>
    <submittedName>
        <fullName evidence="1">Uncharacterized protein</fullName>
    </submittedName>
</protein>
<name>A0A499UHI2_9ACTN</name>
<gene>
    <name evidence="1" type="ORF">SSPO_039130</name>
</gene>
<accession>A0A499UHI2</accession>
<dbReference type="AlphaFoldDB" id="A0A499UHI2"/>
<proteinExistence type="predicted"/>
<reference evidence="1 2" key="1">
    <citation type="journal article" date="2020" name="Int. J. Syst. Evol. Microbiol.">
        <title>Reclassification of Streptomyces castelarensis and Streptomyces sporoclivatus as later heterotypic synonyms of Streptomyces antimycoticus.</title>
        <authorList>
            <person name="Komaki H."/>
            <person name="Tamura T."/>
        </authorList>
    </citation>
    <scope>NUCLEOTIDE SEQUENCE [LARGE SCALE GENOMIC DNA]</scope>
    <source>
        <strain evidence="1 2">NBRC 100767</strain>
    </source>
</reference>
<evidence type="ECO:0000313" key="2">
    <source>
        <dbReference type="Proteomes" id="UP000463951"/>
    </source>
</evidence>
<sequence length="61" mass="6383">MDHAGLAASGTHIRRAVVVALRASPSYRWEVPPALSSSALRLHVPPATAGWCPLTSLPDPA</sequence>
<evidence type="ECO:0000313" key="1">
    <source>
        <dbReference type="EMBL" id="BBJ41195.1"/>
    </source>
</evidence>
<dbReference type="EMBL" id="AP019620">
    <property type="protein sequence ID" value="BBJ41195.1"/>
    <property type="molecule type" value="Genomic_DNA"/>
</dbReference>
<dbReference type="Proteomes" id="UP000463951">
    <property type="component" value="Chromosome"/>
</dbReference>
<organism evidence="1 2">
    <name type="scientific">Streptomyces antimycoticus</name>
    <dbReference type="NCBI Taxonomy" id="68175"/>
    <lineage>
        <taxon>Bacteria</taxon>
        <taxon>Bacillati</taxon>
        <taxon>Actinomycetota</taxon>
        <taxon>Actinomycetes</taxon>
        <taxon>Kitasatosporales</taxon>
        <taxon>Streptomycetaceae</taxon>
        <taxon>Streptomyces</taxon>
        <taxon>Streptomyces violaceusniger group</taxon>
    </lineage>
</organism>